<accession>A0A2Z2MNH7</accession>
<name>A0A2Z2MNH7_THEPR</name>
<dbReference type="GeneID" id="33320641"/>
<dbReference type="RefSeq" id="WP_088858726.1">
    <property type="nucleotide sequence ID" value="NZ_CP014862.1"/>
</dbReference>
<keyword evidence="2" id="KW-1185">Reference proteome</keyword>
<evidence type="ECO:0000313" key="1">
    <source>
        <dbReference type="EMBL" id="ASJ03468.1"/>
    </source>
</evidence>
<proteinExistence type="predicted"/>
<dbReference type="EMBL" id="CP014862">
    <property type="protein sequence ID" value="ASJ03468.1"/>
    <property type="molecule type" value="Genomic_DNA"/>
</dbReference>
<dbReference type="KEGG" id="tprf:A3L09_09450"/>
<gene>
    <name evidence="1" type="ORF">A3L09_09450</name>
</gene>
<dbReference type="AlphaFoldDB" id="A0A2Z2MNH7"/>
<dbReference type="OrthoDB" id="98387at2157"/>
<protein>
    <submittedName>
        <fullName evidence="1">Uncharacterized protein</fullName>
    </submittedName>
</protein>
<reference evidence="1 2" key="1">
    <citation type="submission" date="2016-03" db="EMBL/GenBank/DDBJ databases">
        <title>Complete genome sequence of Thermococcus profundus strain DT5432.</title>
        <authorList>
            <person name="Oger P.M."/>
        </authorList>
    </citation>
    <scope>NUCLEOTIDE SEQUENCE [LARGE SCALE GENOMIC DNA]</scope>
    <source>
        <strain evidence="1 2">DT 5432</strain>
    </source>
</reference>
<organism evidence="1 2">
    <name type="scientific">Thermococcus profundus</name>
    <dbReference type="NCBI Taxonomy" id="49899"/>
    <lineage>
        <taxon>Archaea</taxon>
        <taxon>Methanobacteriati</taxon>
        <taxon>Methanobacteriota</taxon>
        <taxon>Thermococci</taxon>
        <taxon>Thermococcales</taxon>
        <taxon>Thermococcaceae</taxon>
        <taxon>Thermococcus</taxon>
    </lineage>
</organism>
<dbReference type="Proteomes" id="UP000250179">
    <property type="component" value="Chromosome"/>
</dbReference>
<evidence type="ECO:0000313" key="2">
    <source>
        <dbReference type="Proteomes" id="UP000250179"/>
    </source>
</evidence>
<sequence length="152" mass="17123">MWMEELRELLKPYSPPIEAEGGIYTELVDEEGEVYDRLAFYVENPEEEGALVRALVEAIKDLTDHDIPGRNVFAFGFRPDFEGTVIKLSFFDAEPGKGAVIAEVPEGLVEIAEKNELPLIWGEGEGIGLPKEYTDEDFEVLVKLVEAVTFEW</sequence>